<proteinExistence type="predicted"/>
<sequence>MGKGLSKQGVSGRKLLLPWKFGLEEGNVTEEVDNIRVEESVEKRRGRRKVGTVDHELVLKAMSNGFEATEQASFEMTEKALETNPELALMGSCLLVAQMRDDDVYVMNIGDSRALVAQYQVQEMGSSQHTKLVALQLTTDHSTIFLKDVSGRLQALSKHTGDEFNFESLVDEY</sequence>
<comment type="caution">
    <text evidence="2">The sequence shown here is derived from an EMBL/GenBank/DDBJ whole genome shotgun (WGS) entry which is preliminary data.</text>
</comment>
<feature type="domain" description="PPM-type phosphatase" evidence="1">
    <location>
        <begin position="1"/>
        <end position="173"/>
    </location>
</feature>
<dbReference type="AlphaFoldDB" id="A0A8X7W2P5"/>
<dbReference type="PROSITE" id="PS51746">
    <property type="entry name" value="PPM_2"/>
    <property type="match status" value="1"/>
</dbReference>
<protein>
    <recommendedName>
        <fullName evidence="1">PPM-type phosphatase domain-containing protein</fullName>
    </recommendedName>
</protein>
<name>A0A8X7W2P5_BRACI</name>
<evidence type="ECO:0000259" key="1">
    <source>
        <dbReference type="PROSITE" id="PS51746"/>
    </source>
</evidence>
<evidence type="ECO:0000313" key="3">
    <source>
        <dbReference type="Proteomes" id="UP000886595"/>
    </source>
</evidence>
<dbReference type="Pfam" id="PF00481">
    <property type="entry name" value="PP2C"/>
    <property type="match status" value="1"/>
</dbReference>
<dbReference type="Gene3D" id="3.60.40.10">
    <property type="entry name" value="PPM-type phosphatase domain"/>
    <property type="match status" value="1"/>
</dbReference>
<dbReference type="InterPro" id="IPR001932">
    <property type="entry name" value="PPM-type_phosphatase-like_dom"/>
</dbReference>
<evidence type="ECO:0000313" key="2">
    <source>
        <dbReference type="EMBL" id="KAG2321105.1"/>
    </source>
</evidence>
<organism evidence="2 3">
    <name type="scientific">Brassica carinata</name>
    <name type="common">Ethiopian mustard</name>
    <name type="synonym">Abyssinian cabbage</name>
    <dbReference type="NCBI Taxonomy" id="52824"/>
    <lineage>
        <taxon>Eukaryota</taxon>
        <taxon>Viridiplantae</taxon>
        <taxon>Streptophyta</taxon>
        <taxon>Embryophyta</taxon>
        <taxon>Tracheophyta</taxon>
        <taxon>Spermatophyta</taxon>
        <taxon>Magnoliopsida</taxon>
        <taxon>eudicotyledons</taxon>
        <taxon>Gunneridae</taxon>
        <taxon>Pentapetalae</taxon>
        <taxon>rosids</taxon>
        <taxon>malvids</taxon>
        <taxon>Brassicales</taxon>
        <taxon>Brassicaceae</taxon>
        <taxon>Brassiceae</taxon>
        <taxon>Brassica</taxon>
    </lineage>
</organism>
<dbReference type="InterPro" id="IPR036457">
    <property type="entry name" value="PPM-type-like_dom_sf"/>
</dbReference>
<dbReference type="SUPFAM" id="SSF81606">
    <property type="entry name" value="PP2C-like"/>
    <property type="match status" value="1"/>
</dbReference>
<dbReference type="EMBL" id="JAAMPC010000003">
    <property type="protein sequence ID" value="KAG2321105.1"/>
    <property type="molecule type" value="Genomic_DNA"/>
</dbReference>
<dbReference type="Proteomes" id="UP000886595">
    <property type="component" value="Unassembled WGS sequence"/>
</dbReference>
<dbReference type="OrthoDB" id="1741572at2759"/>
<gene>
    <name evidence="2" type="ORF">Bca52824_014318</name>
</gene>
<reference evidence="2 3" key="1">
    <citation type="submission" date="2020-02" db="EMBL/GenBank/DDBJ databases">
        <authorList>
            <person name="Ma Q."/>
            <person name="Huang Y."/>
            <person name="Song X."/>
            <person name="Pei D."/>
        </authorList>
    </citation>
    <scope>NUCLEOTIDE SEQUENCE [LARGE SCALE GENOMIC DNA]</scope>
    <source>
        <strain evidence="2">Sxm20200214</strain>
        <tissue evidence="2">Leaf</tissue>
    </source>
</reference>
<keyword evidence="3" id="KW-1185">Reference proteome</keyword>
<accession>A0A8X7W2P5</accession>